<feature type="transmembrane region" description="Helical" evidence="8">
    <location>
        <begin position="157"/>
        <end position="175"/>
    </location>
</feature>
<dbReference type="STRING" id="1263082.A0A068RYX3"/>
<feature type="transmembrane region" description="Helical" evidence="8">
    <location>
        <begin position="187"/>
        <end position="206"/>
    </location>
</feature>
<sequence>MPPYGSTDDAEYNNLTTAQEAIRIDHDVLQANQPGYGTRNKVEVAFNLVNATVGAGIIGLPFAIYHAGLVFGLVASVFVALISQLGLYMLITAGHRVHIYKYADLVEYLLGRPGFWFLNTTLLLQSIGITISYYILLGDTIPSVLSLYFPQFSFLKSRSTVICLVSVFLVFPLNLPRSIGRLARWSIVSVLCIPLIIVVILVRAPAYVDDDHTLPITVTGPNMCSALGIIAFAFACPHVAFSNYLSLADQSARGWYQTTVLATSMSWVISMVFAVTGFFVFGYEVKSNVFLNFATDDIIINIGRLALGISMILTIPMGTYPTRECILKYFGLEHHPSQVLHWVVTILVSIMLLYFGVTIRNLGNVYALVGALAATSLAWIIPGCAYLMTNKNKSIKSIQQSEREGLVSSDGPQTSSSRVLTLAAGLLIGWGVLVMILCCASIVVL</sequence>
<proteinExistence type="inferred from homology"/>
<evidence type="ECO:0000256" key="2">
    <source>
        <dbReference type="ARBA" id="ARBA00008066"/>
    </source>
</evidence>
<evidence type="ECO:0000256" key="7">
    <source>
        <dbReference type="ARBA" id="ARBA00023136"/>
    </source>
</evidence>
<keyword evidence="11" id="KW-1185">Reference proteome</keyword>
<dbReference type="Pfam" id="PF01490">
    <property type="entry name" value="Aa_trans"/>
    <property type="match status" value="1"/>
</dbReference>
<dbReference type="PANTHER" id="PTHR22950">
    <property type="entry name" value="AMINO ACID TRANSPORTER"/>
    <property type="match status" value="1"/>
</dbReference>
<dbReference type="Proteomes" id="UP000027586">
    <property type="component" value="Unassembled WGS sequence"/>
</dbReference>
<evidence type="ECO:0000256" key="3">
    <source>
        <dbReference type="ARBA" id="ARBA00022448"/>
    </source>
</evidence>
<dbReference type="OrthoDB" id="28208at2759"/>
<comment type="similarity">
    <text evidence="2">Belongs to the amino acid/polyamine transporter 2 family.</text>
</comment>
<keyword evidence="6 8" id="KW-1133">Transmembrane helix</keyword>
<name>A0A068RYX3_9FUNG</name>
<keyword evidence="5" id="KW-0029">Amino-acid transport</keyword>
<evidence type="ECO:0000259" key="9">
    <source>
        <dbReference type="Pfam" id="PF01490"/>
    </source>
</evidence>
<gene>
    <name evidence="10" type="ORF">LCOR_05440.1</name>
</gene>
<feature type="transmembrane region" description="Helical" evidence="8">
    <location>
        <begin position="114"/>
        <end position="137"/>
    </location>
</feature>
<dbReference type="PANTHER" id="PTHR22950:SF458">
    <property type="entry name" value="SODIUM-COUPLED NEUTRAL AMINO ACID TRANSPORTER 11-RELATED"/>
    <property type="match status" value="1"/>
</dbReference>
<dbReference type="InterPro" id="IPR013057">
    <property type="entry name" value="AA_transpt_TM"/>
</dbReference>
<dbReference type="VEuPathDB" id="FungiDB:LCOR_05440.1"/>
<protein>
    <submittedName>
        <fullName evidence="10">Transmembrane amino acid transporter proteinsuperfamily</fullName>
    </submittedName>
</protein>
<organism evidence="10 11">
    <name type="scientific">Lichtheimia corymbifera JMRC:FSU:9682</name>
    <dbReference type="NCBI Taxonomy" id="1263082"/>
    <lineage>
        <taxon>Eukaryota</taxon>
        <taxon>Fungi</taxon>
        <taxon>Fungi incertae sedis</taxon>
        <taxon>Mucoromycota</taxon>
        <taxon>Mucoromycotina</taxon>
        <taxon>Mucoromycetes</taxon>
        <taxon>Mucorales</taxon>
        <taxon>Lichtheimiaceae</taxon>
        <taxon>Lichtheimia</taxon>
    </lineage>
</organism>
<evidence type="ECO:0000256" key="4">
    <source>
        <dbReference type="ARBA" id="ARBA00022692"/>
    </source>
</evidence>
<dbReference type="GO" id="GO:0015179">
    <property type="term" value="F:L-amino acid transmembrane transporter activity"/>
    <property type="evidence" value="ECO:0007669"/>
    <property type="project" value="TreeGrafter"/>
</dbReference>
<feature type="transmembrane region" description="Helical" evidence="8">
    <location>
        <begin position="365"/>
        <end position="388"/>
    </location>
</feature>
<evidence type="ECO:0000256" key="1">
    <source>
        <dbReference type="ARBA" id="ARBA00004141"/>
    </source>
</evidence>
<feature type="transmembrane region" description="Helical" evidence="8">
    <location>
        <begin position="298"/>
        <end position="318"/>
    </location>
</feature>
<reference evidence="10" key="1">
    <citation type="submission" date="2013-08" db="EMBL/GenBank/DDBJ databases">
        <title>Gene expansion shapes genome architecture in the human pathogen Lichtheimia corymbifera: an evolutionary genomics analysis in the ancient terrestrial Mucorales (Mucoromycotina).</title>
        <authorList>
            <person name="Schwartze V.U."/>
            <person name="Winter S."/>
            <person name="Shelest E."/>
            <person name="Marcet-Houben M."/>
            <person name="Horn F."/>
            <person name="Wehner S."/>
            <person name="Hoffmann K."/>
            <person name="Riege K."/>
            <person name="Sammeth M."/>
            <person name="Nowrousian M."/>
            <person name="Valiante V."/>
            <person name="Linde J."/>
            <person name="Jacobsen I.D."/>
            <person name="Marz M."/>
            <person name="Brakhage A.A."/>
            <person name="Gabaldon T."/>
            <person name="Bocker S."/>
            <person name="Voigt K."/>
        </authorList>
    </citation>
    <scope>NUCLEOTIDE SEQUENCE [LARGE SCALE GENOMIC DNA]</scope>
    <source>
        <strain evidence="10">FSU 9682</strain>
    </source>
</reference>
<evidence type="ECO:0000256" key="8">
    <source>
        <dbReference type="SAM" id="Phobius"/>
    </source>
</evidence>
<feature type="transmembrane region" description="Helical" evidence="8">
    <location>
        <begin position="339"/>
        <end position="359"/>
    </location>
</feature>
<feature type="transmembrane region" description="Helical" evidence="8">
    <location>
        <begin position="226"/>
        <end position="247"/>
    </location>
</feature>
<evidence type="ECO:0000313" key="10">
    <source>
        <dbReference type="EMBL" id="CDH54171.1"/>
    </source>
</evidence>
<dbReference type="AlphaFoldDB" id="A0A068RYX3"/>
<keyword evidence="3" id="KW-0813">Transport</keyword>
<accession>A0A068RYX3</accession>
<feature type="transmembrane region" description="Helical" evidence="8">
    <location>
        <begin position="44"/>
        <end position="64"/>
    </location>
</feature>
<evidence type="ECO:0000313" key="11">
    <source>
        <dbReference type="Proteomes" id="UP000027586"/>
    </source>
</evidence>
<keyword evidence="7 8" id="KW-0472">Membrane</keyword>
<comment type="subcellular location">
    <subcellularLocation>
        <location evidence="1">Membrane</location>
        <topology evidence="1">Multi-pass membrane protein</topology>
    </subcellularLocation>
</comment>
<feature type="transmembrane region" description="Helical" evidence="8">
    <location>
        <begin position="259"/>
        <end position="283"/>
    </location>
</feature>
<feature type="transmembrane region" description="Helical" evidence="8">
    <location>
        <begin position="419"/>
        <end position="444"/>
    </location>
</feature>
<evidence type="ECO:0000256" key="6">
    <source>
        <dbReference type="ARBA" id="ARBA00022989"/>
    </source>
</evidence>
<dbReference type="GO" id="GO:0016020">
    <property type="term" value="C:membrane"/>
    <property type="evidence" value="ECO:0007669"/>
    <property type="project" value="UniProtKB-SubCell"/>
</dbReference>
<comment type="caution">
    <text evidence="10">The sequence shown here is derived from an EMBL/GenBank/DDBJ whole genome shotgun (WGS) entry which is preliminary data.</text>
</comment>
<dbReference type="EMBL" id="CBTN010000021">
    <property type="protein sequence ID" value="CDH54171.1"/>
    <property type="molecule type" value="Genomic_DNA"/>
</dbReference>
<feature type="transmembrane region" description="Helical" evidence="8">
    <location>
        <begin position="70"/>
        <end position="93"/>
    </location>
</feature>
<evidence type="ECO:0000256" key="5">
    <source>
        <dbReference type="ARBA" id="ARBA00022970"/>
    </source>
</evidence>
<feature type="domain" description="Amino acid transporter transmembrane" evidence="9">
    <location>
        <begin position="42"/>
        <end position="395"/>
    </location>
</feature>
<keyword evidence="4 8" id="KW-0812">Transmembrane</keyword>